<accession>A0ACB9X411</accession>
<evidence type="ECO:0000313" key="2">
    <source>
        <dbReference type="Proteomes" id="UP001057452"/>
    </source>
</evidence>
<comment type="caution">
    <text evidence="1">The sequence shown here is derived from an EMBL/GenBank/DDBJ whole genome shotgun (WGS) entry which is preliminary data.</text>
</comment>
<gene>
    <name evidence="1" type="ORF">KUCAC02_029178</name>
</gene>
<proteinExistence type="predicted"/>
<name>A0ACB9X411_CHAAC</name>
<reference evidence="1" key="1">
    <citation type="submission" date="2022-05" db="EMBL/GenBank/DDBJ databases">
        <title>Chromosome-level genome of Chaenocephalus aceratus.</title>
        <authorList>
            <person name="Park H."/>
        </authorList>
    </citation>
    <scope>NUCLEOTIDE SEQUENCE</scope>
    <source>
        <strain evidence="1">KU_202001</strain>
    </source>
</reference>
<dbReference type="Proteomes" id="UP001057452">
    <property type="component" value="Chromosome 9"/>
</dbReference>
<organism evidence="1 2">
    <name type="scientific">Chaenocephalus aceratus</name>
    <name type="common">Blackfin icefish</name>
    <name type="synonym">Chaenichthys aceratus</name>
    <dbReference type="NCBI Taxonomy" id="36190"/>
    <lineage>
        <taxon>Eukaryota</taxon>
        <taxon>Metazoa</taxon>
        <taxon>Chordata</taxon>
        <taxon>Craniata</taxon>
        <taxon>Vertebrata</taxon>
        <taxon>Euteleostomi</taxon>
        <taxon>Actinopterygii</taxon>
        <taxon>Neopterygii</taxon>
        <taxon>Teleostei</taxon>
        <taxon>Neoteleostei</taxon>
        <taxon>Acanthomorphata</taxon>
        <taxon>Eupercaria</taxon>
        <taxon>Perciformes</taxon>
        <taxon>Notothenioidei</taxon>
        <taxon>Channichthyidae</taxon>
        <taxon>Chaenocephalus</taxon>
    </lineage>
</organism>
<sequence length="86" mass="8663">MAVSGCSGMQASQQAPMTGSFNAAAISSSLMSSEGGAGSSSPERLGLHQVVAALSIHCRHGYSTASATLPTAEPPAYRQPLVILSE</sequence>
<protein>
    <submittedName>
        <fullName evidence="1">Uncharacterized protein</fullName>
    </submittedName>
</protein>
<keyword evidence="2" id="KW-1185">Reference proteome</keyword>
<dbReference type="EMBL" id="CM043793">
    <property type="protein sequence ID" value="KAI4821236.1"/>
    <property type="molecule type" value="Genomic_DNA"/>
</dbReference>
<evidence type="ECO:0000313" key="1">
    <source>
        <dbReference type="EMBL" id="KAI4821236.1"/>
    </source>
</evidence>